<gene>
    <name evidence="1" type="ORF">AOQ71_34420</name>
</gene>
<dbReference type="AlphaFoldDB" id="A0A0R3D586"/>
<dbReference type="SUPFAM" id="SSF141371">
    <property type="entry name" value="PilZ domain-like"/>
    <property type="match status" value="1"/>
</dbReference>
<dbReference type="EMBL" id="LJYG01000109">
    <property type="protein sequence ID" value="KRQ02900.1"/>
    <property type="molecule type" value="Genomic_DNA"/>
</dbReference>
<proteinExistence type="predicted"/>
<keyword evidence="2" id="KW-1185">Reference proteome</keyword>
<evidence type="ECO:0000313" key="1">
    <source>
        <dbReference type="EMBL" id="KRQ02900.1"/>
    </source>
</evidence>
<evidence type="ECO:0008006" key="3">
    <source>
        <dbReference type="Google" id="ProtNLM"/>
    </source>
</evidence>
<dbReference type="Proteomes" id="UP000051936">
    <property type="component" value="Unassembled WGS sequence"/>
</dbReference>
<accession>A0A0R3D586</accession>
<protein>
    <recommendedName>
        <fullName evidence="3">PilZ domain-containing protein</fullName>
    </recommendedName>
</protein>
<organism evidence="1 2">
    <name type="scientific">Bradyrhizobium manausense</name>
    <dbReference type="NCBI Taxonomy" id="989370"/>
    <lineage>
        <taxon>Bacteria</taxon>
        <taxon>Pseudomonadati</taxon>
        <taxon>Pseudomonadota</taxon>
        <taxon>Alphaproteobacteria</taxon>
        <taxon>Hyphomicrobiales</taxon>
        <taxon>Nitrobacteraceae</taxon>
        <taxon>Bradyrhizobium</taxon>
    </lineage>
</organism>
<reference evidence="1 2" key="1">
    <citation type="submission" date="2015-09" db="EMBL/GenBank/DDBJ databases">
        <title>Draft Genome Sequence of Bradyrhizobium manausense Strain BR 3351T, a Novel Symbiotic Nitrogen-Fixing Alphaproteobacterium Isolated from Brazilian Amazon Rain Forest.</title>
        <authorList>
            <person name="De Araujo J.L."/>
            <person name="Zilli J.E."/>
        </authorList>
    </citation>
    <scope>NUCLEOTIDE SEQUENCE [LARGE SCALE GENOMIC DNA]</scope>
    <source>
        <strain evidence="1 2">BR3351</strain>
    </source>
</reference>
<comment type="caution">
    <text evidence="1">The sequence shown here is derived from an EMBL/GenBank/DDBJ whole genome shotgun (WGS) entry which is preliminary data.</text>
</comment>
<evidence type="ECO:0000313" key="2">
    <source>
        <dbReference type="Proteomes" id="UP000051936"/>
    </source>
</evidence>
<sequence>MKDMSLERQYRELKDLQEKVRQREGKDWSRRSLERQSVWREVLLSIPGHITSEPCLVRDLSSRGAGIQLNGLTLLPTEFSLSFDGFRTSSPCRLIWRQGDFIGLAFQDTGLYSALVEPNTKPALR</sequence>
<name>A0A0R3D586_9BRAD</name>